<keyword evidence="9 12" id="KW-0503">Monooxygenase</keyword>
<dbReference type="GO" id="GO:0006629">
    <property type="term" value="P:lipid metabolic process"/>
    <property type="evidence" value="ECO:0007669"/>
    <property type="project" value="UniProtKB-ARBA"/>
</dbReference>
<evidence type="ECO:0000256" key="6">
    <source>
        <dbReference type="ARBA" id="ARBA00022989"/>
    </source>
</evidence>
<evidence type="ECO:0000256" key="10">
    <source>
        <dbReference type="ARBA" id="ARBA00023136"/>
    </source>
</evidence>
<evidence type="ECO:0000256" key="8">
    <source>
        <dbReference type="ARBA" id="ARBA00023004"/>
    </source>
</evidence>
<feature type="binding site" description="axial binding residue" evidence="11">
    <location>
        <position position="452"/>
    </location>
    <ligand>
        <name>heme</name>
        <dbReference type="ChEBI" id="CHEBI:30413"/>
    </ligand>
    <ligandPart>
        <name>Fe</name>
        <dbReference type="ChEBI" id="CHEBI:18248"/>
    </ligandPart>
</feature>
<dbReference type="InterPro" id="IPR001128">
    <property type="entry name" value="Cyt_P450"/>
</dbReference>
<protein>
    <submittedName>
        <fullName evidence="13">Cytochrome P450 734A1</fullName>
    </submittedName>
</protein>
<keyword evidence="6" id="KW-1133">Transmembrane helix</keyword>
<evidence type="ECO:0000256" key="1">
    <source>
        <dbReference type="ARBA" id="ARBA00004370"/>
    </source>
</evidence>
<evidence type="ECO:0000256" key="9">
    <source>
        <dbReference type="ARBA" id="ARBA00023033"/>
    </source>
</evidence>
<dbReference type="GO" id="GO:0016705">
    <property type="term" value="F:oxidoreductase activity, acting on paired donors, with incorporation or reduction of molecular oxygen"/>
    <property type="evidence" value="ECO:0007669"/>
    <property type="project" value="InterPro"/>
</dbReference>
<dbReference type="EMBL" id="KZ502978">
    <property type="protein sequence ID" value="PKU69939.1"/>
    <property type="molecule type" value="Genomic_DNA"/>
</dbReference>
<dbReference type="PANTHER" id="PTHR24282:SF211">
    <property type="entry name" value="CYTOCHROME P450-RELATED"/>
    <property type="match status" value="1"/>
</dbReference>
<keyword evidence="5 11" id="KW-0479">Metal-binding</keyword>
<dbReference type="GO" id="GO:0016020">
    <property type="term" value="C:membrane"/>
    <property type="evidence" value="ECO:0007669"/>
    <property type="project" value="UniProtKB-SubCell"/>
</dbReference>
<evidence type="ECO:0000256" key="3">
    <source>
        <dbReference type="ARBA" id="ARBA00022617"/>
    </source>
</evidence>
<keyword evidence="8 11" id="KW-0408">Iron</keyword>
<evidence type="ECO:0000256" key="4">
    <source>
        <dbReference type="ARBA" id="ARBA00022692"/>
    </source>
</evidence>
<dbReference type="InterPro" id="IPR036396">
    <property type="entry name" value="Cyt_P450_sf"/>
</dbReference>
<dbReference type="InterPro" id="IPR002401">
    <property type="entry name" value="Cyt_P450_E_grp-I"/>
</dbReference>
<comment type="subcellular location">
    <subcellularLocation>
        <location evidence="1">Membrane</location>
    </subcellularLocation>
</comment>
<dbReference type="PRINTS" id="PR00463">
    <property type="entry name" value="EP450I"/>
</dbReference>
<evidence type="ECO:0000256" key="5">
    <source>
        <dbReference type="ARBA" id="ARBA00022723"/>
    </source>
</evidence>
<dbReference type="PROSITE" id="PS00086">
    <property type="entry name" value="CYTOCHROME_P450"/>
    <property type="match status" value="1"/>
</dbReference>
<keyword evidence="7 12" id="KW-0560">Oxidoreductase</keyword>
<dbReference type="PANTHER" id="PTHR24282">
    <property type="entry name" value="CYTOCHROME P450 FAMILY MEMBER"/>
    <property type="match status" value="1"/>
</dbReference>
<evidence type="ECO:0000256" key="12">
    <source>
        <dbReference type="RuleBase" id="RU000461"/>
    </source>
</evidence>
<accession>A0A2I0W2Q4</accession>
<proteinExistence type="inferred from homology"/>
<dbReference type="Pfam" id="PF00067">
    <property type="entry name" value="p450"/>
    <property type="match status" value="1"/>
</dbReference>
<dbReference type="GO" id="GO:0020037">
    <property type="term" value="F:heme binding"/>
    <property type="evidence" value="ECO:0007669"/>
    <property type="project" value="InterPro"/>
</dbReference>
<dbReference type="GO" id="GO:0004497">
    <property type="term" value="F:monooxygenase activity"/>
    <property type="evidence" value="ECO:0007669"/>
    <property type="project" value="UniProtKB-KW"/>
</dbReference>
<sequence>MSLFIPILIILSIFLLLKAVYSYLWLPHQIQLHFRRQGISGPPRRLLSGGNAGEIRRLFAAAQSSPTPGLSHDVAGRAAPHYAHWSARYGRSFLYWFGSQPRLAIGDPTAVRAAMSETSGAIDKLGFVPASRDLFGEGLVGLTGEKWARHRRIVGPAFSMETVKSWIPEISIRAANMLHKWELQVGKNSEFEIDIHKECHKFSADVISSVAFGSNYEEGKRIFELQEELLPLVSIALRSVYIPGFRFIPTTKNRKRWRLNKEIQDSLQRLIHINGEKCENSKNFLGLLISATKKEGKDQIGTQEIIDECKTFYFAGKETTANVLTWSILLLAIHQDWQIKAREEVTSICSRHRHPEIEDLNRFKLVSMILKETMRLYSPAVLFNRVTTKDVKLSRINIPAGTLLYMPVISIHHDSELWGPDVNEFNPLRFSNVDKGDNPAAFFPFGLGQRICVGQNLALVELKVALSMILQRFEFELSPSYVHSPRLLLTLEPQYGVQVLLRKI</sequence>
<dbReference type="SUPFAM" id="SSF48264">
    <property type="entry name" value="Cytochrome P450"/>
    <property type="match status" value="1"/>
</dbReference>
<reference evidence="13 14" key="1">
    <citation type="journal article" date="2016" name="Sci. Rep.">
        <title>The Dendrobium catenatum Lindl. genome sequence provides insights into polysaccharide synthase, floral development and adaptive evolution.</title>
        <authorList>
            <person name="Zhang G.Q."/>
            <person name="Xu Q."/>
            <person name="Bian C."/>
            <person name="Tsai W.C."/>
            <person name="Yeh C.M."/>
            <person name="Liu K.W."/>
            <person name="Yoshida K."/>
            <person name="Zhang L.S."/>
            <person name="Chang S.B."/>
            <person name="Chen F."/>
            <person name="Shi Y."/>
            <person name="Su Y.Y."/>
            <person name="Zhang Y.Q."/>
            <person name="Chen L.J."/>
            <person name="Yin Y."/>
            <person name="Lin M."/>
            <person name="Huang H."/>
            <person name="Deng H."/>
            <person name="Wang Z.W."/>
            <person name="Zhu S.L."/>
            <person name="Zhao X."/>
            <person name="Deng C."/>
            <person name="Niu S.C."/>
            <person name="Huang J."/>
            <person name="Wang M."/>
            <person name="Liu G.H."/>
            <person name="Yang H.J."/>
            <person name="Xiao X.J."/>
            <person name="Hsiao Y.Y."/>
            <person name="Wu W.L."/>
            <person name="Chen Y.Y."/>
            <person name="Mitsuda N."/>
            <person name="Ohme-Takagi M."/>
            <person name="Luo Y.B."/>
            <person name="Van de Peer Y."/>
            <person name="Liu Z.J."/>
        </authorList>
    </citation>
    <scope>NUCLEOTIDE SEQUENCE [LARGE SCALE GENOMIC DNA]</scope>
    <source>
        <tissue evidence="13">The whole plant</tissue>
    </source>
</reference>
<organism evidence="13 14">
    <name type="scientific">Dendrobium catenatum</name>
    <dbReference type="NCBI Taxonomy" id="906689"/>
    <lineage>
        <taxon>Eukaryota</taxon>
        <taxon>Viridiplantae</taxon>
        <taxon>Streptophyta</taxon>
        <taxon>Embryophyta</taxon>
        <taxon>Tracheophyta</taxon>
        <taxon>Spermatophyta</taxon>
        <taxon>Magnoliopsida</taxon>
        <taxon>Liliopsida</taxon>
        <taxon>Asparagales</taxon>
        <taxon>Orchidaceae</taxon>
        <taxon>Epidendroideae</taxon>
        <taxon>Malaxideae</taxon>
        <taxon>Dendrobiinae</taxon>
        <taxon>Dendrobium</taxon>
    </lineage>
</organism>
<dbReference type="STRING" id="906689.A0A2I0W2Q4"/>
<dbReference type="InterPro" id="IPR050665">
    <property type="entry name" value="Cytochrome_P450_Monooxygen"/>
</dbReference>
<reference evidence="13 14" key="2">
    <citation type="journal article" date="2017" name="Nature">
        <title>The Apostasia genome and the evolution of orchids.</title>
        <authorList>
            <person name="Zhang G.Q."/>
            <person name="Liu K.W."/>
            <person name="Li Z."/>
            <person name="Lohaus R."/>
            <person name="Hsiao Y.Y."/>
            <person name="Niu S.C."/>
            <person name="Wang J.Y."/>
            <person name="Lin Y.C."/>
            <person name="Xu Q."/>
            <person name="Chen L.J."/>
            <person name="Yoshida K."/>
            <person name="Fujiwara S."/>
            <person name="Wang Z.W."/>
            <person name="Zhang Y.Q."/>
            <person name="Mitsuda N."/>
            <person name="Wang M."/>
            <person name="Liu G.H."/>
            <person name="Pecoraro L."/>
            <person name="Huang H.X."/>
            <person name="Xiao X.J."/>
            <person name="Lin M."/>
            <person name="Wu X.Y."/>
            <person name="Wu W.L."/>
            <person name="Chen Y.Y."/>
            <person name="Chang S.B."/>
            <person name="Sakamoto S."/>
            <person name="Ohme-Takagi M."/>
            <person name="Yagi M."/>
            <person name="Zeng S.J."/>
            <person name="Shen C.Y."/>
            <person name="Yeh C.M."/>
            <person name="Luo Y.B."/>
            <person name="Tsai W.C."/>
            <person name="Van de Peer Y."/>
            <person name="Liu Z.J."/>
        </authorList>
    </citation>
    <scope>NUCLEOTIDE SEQUENCE [LARGE SCALE GENOMIC DNA]</scope>
    <source>
        <tissue evidence="13">The whole plant</tissue>
    </source>
</reference>
<gene>
    <name evidence="13" type="primary">CYP734A1</name>
    <name evidence="13" type="ORF">MA16_Dca017212</name>
</gene>
<evidence type="ECO:0000256" key="7">
    <source>
        <dbReference type="ARBA" id="ARBA00023002"/>
    </source>
</evidence>
<dbReference type="PRINTS" id="PR00385">
    <property type="entry name" value="P450"/>
</dbReference>
<dbReference type="OrthoDB" id="1470350at2759"/>
<dbReference type="Gene3D" id="1.10.630.10">
    <property type="entry name" value="Cytochrome P450"/>
    <property type="match status" value="1"/>
</dbReference>
<dbReference type="InterPro" id="IPR017972">
    <property type="entry name" value="Cyt_P450_CS"/>
</dbReference>
<evidence type="ECO:0000256" key="11">
    <source>
        <dbReference type="PIRSR" id="PIRSR602401-1"/>
    </source>
</evidence>
<keyword evidence="14" id="KW-1185">Reference proteome</keyword>
<evidence type="ECO:0000313" key="13">
    <source>
        <dbReference type="EMBL" id="PKU69939.1"/>
    </source>
</evidence>
<name>A0A2I0W2Q4_9ASPA</name>
<comment type="cofactor">
    <cofactor evidence="11">
        <name>heme</name>
        <dbReference type="ChEBI" id="CHEBI:30413"/>
    </cofactor>
</comment>
<dbReference type="AlphaFoldDB" id="A0A2I0W2Q4"/>
<dbReference type="Proteomes" id="UP000233837">
    <property type="component" value="Unassembled WGS sequence"/>
</dbReference>
<keyword evidence="10" id="KW-0472">Membrane</keyword>
<keyword evidence="4" id="KW-0812">Transmembrane</keyword>
<evidence type="ECO:0000256" key="2">
    <source>
        <dbReference type="ARBA" id="ARBA00010617"/>
    </source>
</evidence>
<keyword evidence="3 11" id="KW-0349">Heme</keyword>
<dbReference type="GO" id="GO:0005506">
    <property type="term" value="F:iron ion binding"/>
    <property type="evidence" value="ECO:0007669"/>
    <property type="project" value="InterPro"/>
</dbReference>
<evidence type="ECO:0000313" key="14">
    <source>
        <dbReference type="Proteomes" id="UP000233837"/>
    </source>
</evidence>
<comment type="similarity">
    <text evidence="2 12">Belongs to the cytochrome P450 family.</text>
</comment>